<dbReference type="InterPro" id="IPR000073">
    <property type="entry name" value="AB_hydrolase_1"/>
</dbReference>
<dbReference type="Proteomes" id="UP001449657">
    <property type="component" value="Chromosome"/>
</dbReference>
<dbReference type="SUPFAM" id="SSF53474">
    <property type="entry name" value="alpha/beta-Hydrolases"/>
    <property type="match status" value="1"/>
</dbReference>
<dbReference type="PANTHER" id="PTHR42977">
    <property type="entry name" value="HYDROLASE-RELATED"/>
    <property type="match status" value="1"/>
</dbReference>
<evidence type="ECO:0000313" key="3">
    <source>
        <dbReference type="EMBL" id="WZN48552.1"/>
    </source>
</evidence>
<dbReference type="PANTHER" id="PTHR42977:SF3">
    <property type="entry name" value="AB HYDROLASE-1 DOMAIN-CONTAINING PROTEIN"/>
    <property type="match status" value="1"/>
</dbReference>
<dbReference type="Gene3D" id="3.40.50.1820">
    <property type="entry name" value="alpha/beta hydrolase"/>
    <property type="match status" value="1"/>
</dbReference>
<keyword evidence="1 3" id="KW-0378">Hydrolase</keyword>
<evidence type="ECO:0000313" key="4">
    <source>
        <dbReference type="Proteomes" id="UP001449657"/>
    </source>
</evidence>
<dbReference type="InterPro" id="IPR051340">
    <property type="entry name" value="Haloalkane_dehalogenase"/>
</dbReference>
<dbReference type="Pfam" id="PF00561">
    <property type="entry name" value="Abhydrolase_1"/>
    <property type="match status" value="1"/>
</dbReference>
<name>A0ABZ2ZA45_9BACT</name>
<accession>A0ABZ2ZA45</accession>
<reference evidence="3 4" key="1">
    <citation type="submission" date="2024-03" db="EMBL/GenBank/DDBJ databases">
        <title>Chitinophaga caseinilytica sp. nov., a casein hydrolysing bacterium isolated from forest soil.</title>
        <authorList>
            <person name="Lee D.S."/>
            <person name="Han D.M."/>
            <person name="Baek J.H."/>
            <person name="Choi D.G."/>
            <person name="Jeon J.H."/>
            <person name="Jeon C.O."/>
        </authorList>
    </citation>
    <scope>NUCLEOTIDE SEQUENCE [LARGE SCALE GENOMIC DNA]</scope>
    <source>
        <strain evidence="3 4">KACC 19118</strain>
    </source>
</reference>
<sequence length="285" mass="33198">MAQLFNRKINVNGVEIFYREAGDRRKPAILLLHGFPTSSVMFKTLMTALSDDFYLVAPDYPGFGFSAFPSIDEFEYSFRNIAACMHAFTEAIGLERFTIFLNDYGCPIGLRICVEHPEKIERLIVMNGNAYEEGAGPQWDEMLDYWKHPTPEKKAKVYAFLSEEGTKAQYAAGLPDELLPRVAPETWMLDWQLMQRPGNLDMQYILNCDYLDNMLLFPIFQLYFRTFQPPALIIWGRYDPYFNVEEAHCYRRDIPDAEVHILDGSHMLLETHFDEVLPLMREFLK</sequence>
<evidence type="ECO:0000256" key="1">
    <source>
        <dbReference type="ARBA" id="ARBA00022801"/>
    </source>
</evidence>
<protein>
    <submittedName>
        <fullName evidence="3">Alpha/beta hydrolase</fullName>
    </submittedName>
</protein>
<dbReference type="InterPro" id="IPR029058">
    <property type="entry name" value="AB_hydrolase_fold"/>
</dbReference>
<evidence type="ECO:0000259" key="2">
    <source>
        <dbReference type="Pfam" id="PF00561"/>
    </source>
</evidence>
<organism evidence="3 4">
    <name type="scientific">Chitinophaga caseinilytica</name>
    <dbReference type="NCBI Taxonomy" id="2267521"/>
    <lineage>
        <taxon>Bacteria</taxon>
        <taxon>Pseudomonadati</taxon>
        <taxon>Bacteroidota</taxon>
        <taxon>Chitinophagia</taxon>
        <taxon>Chitinophagales</taxon>
        <taxon>Chitinophagaceae</taxon>
        <taxon>Chitinophaga</taxon>
    </lineage>
</organism>
<dbReference type="GO" id="GO:0016787">
    <property type="term" value="F:hydrolase activity"/>
    <property type="evidence" value="ECO:0007669"/>
    <property type="project" value="UniProtKB-KW"/>
</dbReference>
<dbReference type="EMBL" id="CP150096">
    <property type="protein sequence ID" value="WZN48552.1"/>
    <property type="molecule type" value="Genomic_DNA"/>
</dbReference>
<gene>
    <name evidence="3" type="ORF">WJU22_10245</name>
</gene>
<keyword evidence="4" id="KW-1185">Reference proteome</keyword>
<feature type="domain" description="AB hydrolase-1" evidence="2">
    <location>
        <begin position="27"/>
        <end position="272"/>
    </location>
</feature>
<dbReference type="RefSeq" id="WP_341843142.1">
    <property type="nucleotide sequence ID" value="NZ_CP149792.1"/>
</dbReference>
<proteinExistence type="predicted"/>
<dbReference type="PRINTS" id="PR00111">
    <property type="entry name" value="ABHYDROLASE"/>
</dbReference>